<dbReference type="AlphaFoldDB" id="A0A7G6Y6D3"/>
<protein>
    <submittedName>
        <fullName evidence="1">Kinase</fullName>
    </submittedName>
</protein>
<evidence type="ECO:0000313" key="2">
    <source>
        <dbReference type="Proteomes" id="UP000515511"/>
    </source>
</evidence>
<dbReference type="EMBL" id="CP043641">
    <property type="protein sequence ID" value="QNE34048.1"/>
    <property type="molecule type" value="Genomic_DNA"/>
</dbReference>
<dbReference type="Gene3D" id="3.40.50.300">
    <property type="entry name" value="P-loop containing nucleotide triphosphate hydrolases"/>
    <property type="match status" value="1"/>
</dbReference>
<dbReference type="Proteomes" id="UP000515511">
    <property type="component" value="Chromosome"/>
</dbReference>
<dbReference type="InterPro" id="IPR027417">
    <property type="entry name" value="P-loop_NTPase"/>
</dbReference>
<dbReference type="SUPFAM" id="SSF52540">
    <property type="entry name" value="P-loop containing nucleoside triphosphate hydrolases"/>
    <property type="match status" value="1"/>
</dbReference>
<dbReference type="GO" id="GO:0016301">
    <property type="term" value="F:kinase activity"/>
    <property type="evidence" value="ECO:0007669"/>
    <property type="project" value="UniProtKB-KW"/>
</dbReference>
<keyword evidence="1" id="KW-0418">Kinase</keyword>
<gene>
    <name evidence="1" type="ORF">F1C12_02080</name>
</gene>
<sequence length="172" mass="18498">MRTGASGVLVVLRGNSGSGKSTVARLVQAGFGPGECLVVPQDTVRRELLGDTDSAGAGDIDLIETIAGWGLARGLVVVVEGILNAGRYQRALERLAGMASGSHFFGWDLPLEETLRRHGTRTKADAFTADEMSDWYHGWQPLDFVTERRFDTSVSAREAADRVLEASRHGGL</sequence>
<proteinExistence type="predicted"/>
<dbReference type="RefSeq" id="WP_185277217.1">
    <property type="nucleotide sequence ID" value="NZ_CP043641.1"/>
</dbReference>
<keyword evidence="1" id="KW-0808">Transferase</keyword>
<accession>A0A7G6Y6D3</accession>
<organism evidence="1 2">
    <name type="scientific">Leifsonia shinshuensis</name>
    <dbReference type="NCBI Taxonomy" id="150026"/>
    <lineage>
        <taxon>Bacteria</taxon>
        <taxon>Bacillati</taxon>
        <taxon>Actinomycetota</taxon>
        <taxon>Actinomycetes</taxon>
        <taxon>Micrococcales</taxon>
        <taxon>Microbacteriaceae</taxon>
        <taxon>Leifsonia</taxon>
    </lineage>
</organism>
<dbReference type="KEGG" id="lse:F1C12_02080"/>
<name>A0A7G6Y6D3_9MICO</name>
<evidence type="ECO:0000313" key="1">
    <source>
        <dbReference type="EMBL" id="QNE34048.1"/>
    </source>
</evidence>
<reference evidence="2" key="1">
    <citation type="submission" date="2019-09" db="EMBL/GenBank/DDBJ databases">
        <title>Antimicrobial potential of Antarctic Bacteria.</title>
        <authorList>
            <person name="Benaud N."/>
            <person name="Edwards R.J."/>
            <person name="Ferrari B.C."/>
        </authorList>
    </citation>
    <scope>NUCLEOTIDE SEQUENCE [LARGE SCALE GENOMIC DNA]</scope>
    <source>
        <strain evidence="2">INR9</strain>
    </source>
</reference>